<comment type="pathway">
    <text evidence="1">Cofactor biosynthesis; tetrahydrofolate biosynthesis; 2-amino-4-hydroxy-6-hydroxymethyl-7,8-dihydropteridine diphosphate from 7,8-dihydroneopterin triphosphate: step 4/4.</text>
</comment>
<dbReference type="GO" id="GO:0016301">
    <property type="term" value="F:kinase activity"/>
    <property type="evidence" value="ECO:0007669"/>
    <property type="project" value="UniProtKB-KW"/>
</dbReference>
<evidence type="ECO:0000313" key="9">
    <source>
        <dbReference type="EMBL" id="OEE79834.1"/>
    </source>
</evidence>
<dbReference type="GO" id="GO:0046656">
    <property type="term" value="P:folic acid biosynthetic process"/>
    <property type="evidence" value="ECO:0007669"/>
    <property type="project" value="UniProtKB-KW"/>
</dbReference>
<gene>
    <name evidence="9" type="ORF">A130_01795</name>
</gene>
<dbReference type="PANTHER" id="PTHR43071:SF2">
    <property type="entry name" value="2-AMINO-4-HYDROXY-6-HYDROXYMETHYLDIHYDROPTERIDINE PYROPHOSPHOKINASE"/>
    <property type="match status" value="1"/>
</dbReference>
<keyword evidence="4" id="KW-0547">Nucleotide-binding</keyword>
<keyword evidence="10" id="KW-1185">Reference proteome</keyword>
<feature type="domain" description="7,8-dihydro-6-hydroxymethylpterin-pyrophosphokinase" evidence="8">
    <location>
        <begin position="5"/>
        <end position="129"/>
    </location>
</feature>
<reference evidence="9 10" key="1">
    <citation type="journal article" date="2012" name="Science">
        <title>Ecological populations of bacteria act as socially cohesive units of antibiotic production and resistance.</title>
        <authorList>
            <person name="Cordero O.X."/>
            <person name="Wildschutte H."/>
            <person name="Kirkup B."/>
            <person name="Proehl S."/>
            <person name="Ngo L."/>
            <person name="Hussain F."/>
            <person name="Le Roux F."/>
            <person name="Mincer T."/>
            <person name="Polz M.F."/>
        </authorList>
    </citation>
    <scope>NUCLEOTIDE SEQUENCE [LARGE SCALE GENOMIC DNA]</scope>
    <source>
        <strain evidence="9 10">FF-238</strain>
    </source>
</reference>
<keyword evidence="3" id="KW-0808">Transferase</keyword>
<evidence type="ECO:0000256" key="3">
    <source>
        <dbReference type="ARBA" id="ARBA00022679"/>
    </source>
</evidence>
<dbReference type="EMBL" id="AJYW02000017">
    <property type="protein sequence ID" value="OEE79834.1"/>
    <property type="molecule type" value="Genomic_DNA"/>
</dbReference>
<accession>A0A1E5D805</accession>
<dbReference type="GO" id="GO:0046654">
    <property type="term" value="P:tetrahydrofolate biosynthetic process"/>
    <property type="evidence" value="ECO:0007669"/>
    <property type="project" value="UniProtKB-UniPathway"/>
</dbReference>
<dbReference type="Proteomes" id="UP000094165">
    <property type="component" value="Unassembled WGS sequence"/>
</dbReference>
<protein>
    <recommendedName>
        <fullName evidence="2">2-amino-4-hydroxy-6-hydroxymethyldihydropteridine diphosphokinase</fullName>
        <ecNumber evidence="2">2.7.6.3</ecNumber>
    </recommendedName>
</protein>
<dbReference type="EC" id="2.7.6.3" evidence="2"/>
<dbReference type="UniPathway" id="UPA00077">
    <property type="reaction ID" value="UER00155"/>
</dbReference>
<dbReference type="AlphaFoldDB" id="A0A1E5D805"/>
<evidence type="ECO:0000256" key="4">
    <source>
        <dbReference type="ARBA" id="ARBA00022741"/>
    </source>
</evidence>
<evidence type="ECO:0000256" key="7">
    <source>
        <dbReference type="ARBA" id="ARBA00022909"/>
    </source>
</evidence>
<dbReference type="InterPro" id="IPR035907">
    <property type="entry name" value="Hppk_sf"/>
</dbReference>
<evidence type="ECO:0000259" key="8">
    <source>
        <dbReference type="Pfam" id="PF01288"/>
    </source>
</evidence>
<evidence type="ECO:0000256" key="2">
    <source>
        <dbReference type="ARBA" id="ARBA00013253"/>
    </source>
</evidence>
<sequence>MNTVYVGVGTNIERDKHAKAAWDELALLGEQLRSSPVYECEPVGFDSHAFYNFVIELKTDRSLTEFSLLLRQIELKWGRLENAHKYQDRNLDLDIVLFGDVISQSSPELPRSDIFKYPFVTQPLYDLCPEKVIPSDGRSVAQIYQQMDNLDSLQAVSLCFNQDFK</sequence>
<dbReference type="SUPFAM" id="SSF55083">
    <property type="entry name" value="6-hydroxymethyl-7,8-dihydropterin pyrophosphokinase, HPPK"/>
    <property type="match status" value="1"/>
</dbReference>
<organism evidence="9 10">
    <name type="scientific">Vibrio genomosp. F6 str. FF-238</name>
    <dbReference type="NCBI Taxonomy" id="1191298"/>
    <lineage>
        <taxon>Bacteria</taxon>
        <taxon>Pseudomonadati</taxon>
        <taxon>Pseudomonadota</taxon>
        <taxon>Gammaproteobacteria</taxon>
        <taxon>Vibrionales</taxon>
        <taxon>Vibrionaceae</taxon>
        <taxon>Vibrio</taxon>
    </lineage>
</organism>
<evidence type="ECO:0000256" key="6">
    <source>
        <dbReference type="ARBA" id="ARBA00022840"/>
    </source>
</evidence>
<keyword evidence="7" id="KW-0289">Folate biosynthesis</keyword>
<keyword evidence="6" id="KW-0067">ATP-binding</keyword>
<comment type="caution">
    <text evidence="9">The sequence shown here is derived from an EMBL/GenBank/DDBJ whole genome shotgun (WGS) entry which is preliminary data.</text>
</comment>
<keyword evidence="5 9" id="KW-0418">Kinase</keyword>
<dbReference type="RefSeq" id="WP_017051116.1">
    <property type="nucleotide sequence ID" value="NZ_AJYW02000017.1"/>
</dbReference>
<name>A0A1E5D805_9VIBR</name>
<dbReference type="Gene3D" id="3.30.70.560">
    <property type="entry name" value="7,8-Dihydro-6-hydroxymethylpterin-pyrophosphokinase HPPK"/>
    <property type="match status" value="1"/>
</dbReference>
<dbReference type="GO" id="GO:0003848">
    <property type="term" value="F:2-amino-4-hydroxy-6-hydroxymethyldihydropteridine diphosphokinase activity"/>
    <property type="evidence" value="ECO:0007669"/>
    <property type="project" value="UniProtKB-EC"/>
</dbReference>
<dbReference type="Pfam" id="PF01288">
    <property type="entry name" value="HPPK"/>
    <property type="match status" value="1"/>
</dbReference>
<evidence type="ECO:0000256" key="1">
    <source>
        <dbReference type="ARBA" id="ARBA00005051"/>
    </source>
</evidence>
<dbReference type="GO" id="GO:0005524">
    <property type="term" value="F:ATP binding"/>
    <property type="evidence" value="ECO:0007669"/>
    <property type="project" value="UniProtKB-KW"/>
</dbReference>
<evidence type="ECO:0000256" key="5">
    <source>
        <dbReference type="ARBA" id="ARBA00022777"/>
    </source>
</evidence>
<proteinExistence type="predicted"/>
<evidence type="ECO:0000313" key="10">
    <source>
        <dbReference type="Proteomes" id="UP000094165"/>
    </source>
</evidence>
<dbReference type="PANTHER" id="PTHR43071">
    <property type="entry name" value="2-AMINO-4-HYDROXY-6-HYDROXYMETHYLDIHYDROPTERIDINE PYROPHOSPHOKINASE"/>
    <property type="match status" value="1"/>
</dbReference>
<dbReference type="NCBIfam" id="TIGR01498">
    <property type="entry name" value="folK"/>
    <property type="match status" value="1"/>
</dbReference>
<dbReference type="InterPro" id="IPR000550">
    <property type="entry name" value="Hppk"/>
</dbReference>